<evidence type="ECO:0000256" key="1">
    <source>
        <dbReference type="SAM" id="MobiDB-lite"/>
    </source>
</evidence>
<dbReference type="EMBL" id="VSRR010054954">
    <property type="protein sequence ID" value="MPC80766.1"/>
    <property type="molecule type" value="Genomic_DNA"/>
</dbReference>
<organism evidence="3 4">
    <name type="scientific">Portunus trituberculatus</name>
    <name type="common">Swimming crab</name>
    <name type="synonym">Neptunus trituberculatus</name>
    <dbReference type="NCBI Taxonomy" id="210409"/>
    <lineage>
        <taxon>Eukaryota</taxon>
        <taxon>Metazoa</taxon>
        <taxon>Ecdysozoa</taxon>
        <taxon>Arthropoda</taxon>
        <taxon>Crustacea</taxon>
        <taxon>Multicrustacea</taxon>
        <taxon>Malacostraca</taxon>
        <taxon>Eumalacostraca</taxon>
        <taxon>Eucarida</taxon>
        <taxon>Decapoda</taxon>
        <taxon>Pleocyemata</taxon>
        <taxon>Brachyura</taxon>
        <taxon>Eubrachyura</taxon>
        <taxon>Portunoidea</taxon>
        <taxon>Portunidae</taxon>
        <taxon>Portuninae</taxon>
        <taxon>Portunus</taxon>
    </lineage>
</organism>
<comment type="caution">
    <text evidence="3">The sequence shown here is derived from an EMBL/GenBank/DDBJ whole genome shotgun (WGS) entry which is preliminary data.</text>
</comment>
<evidence type="ECO:0000313" key="4">
    <source>
        <dbReference type="Proteomes" id="UP000324222"/>
    </source>
</evidence>
<dbReference type="Proteomes" id="UP000324222">
    <property type="component" value="Unassembled WGS sequence"/>
</dbReference>
<feature type="transmembrane region" description="Helical" evidence="2">
    <location>
        <begin position="18"/>
        <end position="45"/>
    </location>
</feature>
<keyword evidence="2" id="KW-1133">Transmembrane helix</keyword>
<evidence type="ECO:0000256" key="2">
    <source>
        <dbReference type="SAM" id="Phobius"/>
    </source>
</evidence>
<keyword evidence="2" id="KW-0812">Transmembrane</keyword>
<evidence type="ECO:0000313" key="3">
    <source>
        <dbReference type="EMBL" id="MPC80766.1"/>
    </source>
</evidence>
<gene>
    <name evidence="3" type="ORF">E2C01_075358</name>
</gene>
<sequence length="97" mass="10299">MDFHLSLIQIWYHILKEIIVGVVVVVVVVVMVMVVVMAPAVLCCVRRSGGGGKEGRCGAATGVSGGLPGRGSERIPHAKSTWPGGTRRPHLWQSNIG</sequence>
<feature type="region of interest" description="Disordered" evidence="1">
    <location>
        <begin position="68"/>
        <end position="97"/>
    </location>
</feature>
<reference evidence="3 4" key="1">
    <citation type="submission" date="2019-05" db="EMBL/GenBank/DDBJ databases">
        <title>Another draft genome of Portunus trituberculatus and its Hox gene families provides insights of decapod evolution.</title>
        <authorList>
            <person name="Jeong J.-H."/>
            <person name="Song I."/>
            <person name="Kim S."/>
            <person name="Choi T."/>
            <person name="Kim D."/>
            <person name="Ryu S."/>
            <person name="Kim W."/>
        </authorList>
    </citation>
    <scope>NUCLEOTIDE SEQUENCE [LARGE SCALE GENOMIC DNA]</scope>
    <source>
        <tissue evidence="3">Muscle</tissue>
    </source>
</reference>
<dbReference type="AlphaFoldDB" id="A0A5B7IFM6"/>
<protein>
    <submittedName>
        <fullName evidence="3">Uncharacterized protein</fullName>
    </submittedName>
</protein>
<keyword evidence="4" id="KW-1185">Reference proteome</keyword>
<proteinExistence type="predicted"/>
<name>A0A5B7IFM6_PORTR</name>
<keyword evidence="2" id="KW-0472">Membrane</keyword>
<accession>A0A5B7IFM6</accession>